<dbReference type="EMBL" id="JACBAF010002295">
    <property type="protein sequence ID" value="KAF7157907.1"/>
    <property type="molecule type" value="Genomic_DNA"/>
</dbReference>
<dbReference type="InterPro" id="IPR052389">
    <property type="entry name" value="Sec_Metab_Biosynth-Assoc"/>
</dbReference>
<dbReference type="AlphaFoldDB" id="A0A8H6P652"/>
<keyword evidence="5" id="KW-1185">Reference proteome</keyword>
<dbReference type="Proteomes" id="UP000662466">
    <property type="component" value="Unassembled WGS sequence"/>
</dbReference>
<dbReference type="Gene3D" id="2.40.160.210">
    <property type="entry name" value="Acyl-CoA thioesterase, double hotdog domain"/>
    <property type="match status" value="1"/>
</dbReference>
<dbReference type="InterPro" id="IPR029069">
    <property type="entry name" value="HotDog_dom_sf"/>
</dbReference>
<organism evidence="3 5">
    <name type="scientific">Aspergillus hiratsukae</name>
    <dbReference type="NCBI Taxonomy" id="1194566"/>
    <lineage>
        <taxon>Eukaryota</taxon>
        <taxon>Fungi</taxon>
        <taxon>Dikarya</taxon>
        <taxon>Ascomycota</taxon>
        <taxon>Pezizomycotina</taxon>
        <taxon>Eurotiomycetes</taxon>
        <taxon>Eurotiomycetidae</taxon>
        <taxon>Eurotiales</taxon>
        <taxon>Aspergillaceae</taxon>
        <taxon>Aspergillus</taxon>
        <taxon>Aspergillus subgen. Fumigati</taxon>
    </lineage>
</organism>
<evidence type="ECO:0000259" key="2">
    <source>
        <dbReference type="Pfam" id="PF20789"/>
    </source>
</evidence>
<dbReference type="Pfam" id="PF13622">
    <property type="entry name" value="4HBT_3"/>
    <property type="match status" value="1"/>
</dbReference>
<dbReference type="PANTHER" id="PTHR38110:SF3">
    <property type="entry name" value="THIOESTERASE-LIKE SUPERFAMILY-DOMAIN-CONTAINING PROTEIN"/>
    <property type="match status" value="1"/>
</dbReference>
<feature type="domain" description="Acyl-CoA thioesterase-like C-terminal" evidence="2">
    <location>
        <begin position="176"/>
        <end position="327"/>
    </location>
</feature>
<dbReference type="OrthoDB" id="2532955at2759"/>
<evidence type="ECO:0008006" key="6">
    <source>
        <dbReference type="Google" id="ProtNLM"/>
    </source>
</evidence>
<accession>A0A8H6P652</accession>
<evidence type="ECO:0000313" key="4">
    <source>
        <dbReference type="EMBL" id="KAF7157907.1"/>
    </source>
</evidence>
<evidence type="ECO:0000313" key="5">
    <source>
        <dbReference type="Proteomes" id="UP000630445"/>
    </source>
</evidence>
<comment type="caution">
    <text evidence="3">The sequence shown here is derived from an EMBL/GenBank/DDBJ whole genome shotgun (WGS) entry which is preliminary data.</text>
</comment>
<dbReference type="EMBL" id="JACBAD010002076">
    <property type="protein sequence ID" value="KAF7118072.1"/>
    <property type="molecule type" value="Genomic_DNA"/>
</dbReference>
<dbReference type="SUPFAM" id="SSF54637">
    <property type="entry name" value="Thioesterase/thiol ester dehydrase-isomerase"/>
    <property type="match status" value="2"/>
</dbReference>
<reference evidence="3" key="1">
    <citation type="submission" date="2020-06" db="EMBL/GenBank/DDBJ databases">
        <title>Draft genome sequences of strains closely related to Aspergillus parafelis and Aspergillus hiratsukae.</title>
        <authorList>
            <person name="Dos Santos R.A.C."/>
            <person name="Rivero-Menendez O."/>
            <person name="Steenwyk J.L."/>
            <person name="Mead M.E."/>
            <person name="Goldman G.H."/>
            <person name="Alastruey-Izquierdo A."/>
            <person name="Rokas A."/>
        </authorList>
    </citation>
    <scope>NUCLEOTIDE SEQUENCE</scope>
    <source>
        <strain evidence="3">CNM-CM5793</strain>
        <strain evidence="4">CNM-CM6106</strain>
    </source>
</reference>
<dbReference type="PANTHER" id="PTHR38110">
    <property type="entry name" value="CHROMOSOME 23, WHOLE GENOME SHOTGUN SEQUENCE"/>
    <property type="match status" value="1"/>
</dbReference>
<evidence type="ECO:0000259" key="1">
    <source>
        <dbReference type="Pfam" id="PF13622"/>
    </source>
</evidence>
<evidence type="ECO:0000313" key="3">
    <source>
        <dbReference type="EMBL" id="KAF7118072.1"/>
    </source>
</evidence>
<dbReference type="InterPro" id="IPR049450">
    <property type="entry name" value="ACOT8-like_C"/>
</dbReference>
<sequence length="341" mass="37216">MAAPAANQAFEEAIKVTPIDTHRYSAVLRDEWCIGTVPNGGYTTAVLYRLAITHFAHTHPTRYDGPATPISMQLAFLRRTAAGPAVLEVQDTKLGARTSTIHVALLQPSEKGEKNKADEENLEVKVAGYITVSPETAEVGVSAPSHWTLQPEPISGSGPNGQVNLAALRETGRDGQWVRLVAPFPKFRRASQQVELYGPDPALGKPPVVDQWTRFRPGGNTEGRWTNEAVAFLVDMFPMALDGFDSMGKAGDNAAVTESAKAKVAKYWYPTVTLNIDFKKRLPSSGVEWLYSRVQTKSVRNGRTDLDVVVLDEQGEVVALSTQVGLVMDTSRNIGQRKSKM</sequence>
<dbReference type="Pfam" id="PF20789">
    <property type="entry name" value="4HBT_3C"/>
    <property type="match status" value="1"/>
</dbReference>
<dbReference type="Proteomes" id="UP000630445">
    <property type="component" value="Unassembled WGS sequence"/>
</dbReference>
<dbReference type="InterPro" id="IPR042171">
    <property type="entry name" value="Acyl-CoA_hotdog"/>
</dbReference>
<proteinExistence type="predicted"/>
<name>A0A8H6P652_9EURO</name>
<dbReference type="InterPro" id="IPR049449">
    <property type="entry name" value="TesB_ACOT8-like_N"/>
</dbReference>
<gene>
    <name evidence="3" type="ORF">CNMCM5793_007458</name>
    <name evidence="4" type="ORF">CNMCM6106_004073</name>
</gene>
<protein>
    <recommendedName>
        <fullName evidence="6">Thioesterase-like superfamily-domain-containing protein</fullName>
    </recommendedName>
</protein>
<feature type="domain" description="Acyl-CoA thioesterase-like N-terminal HotDog" evidence="1">
    <location>
        <begin position="29"/>
        <end position="109"/>
    </location>
</feature>